<dbReference type="InterPro" id="IPR001647">
    <property type="entry name" value="HTH_TetR"/>
</dbReference>
<comment type="caution">
    <text evidence="6">The sequence shown here is derived from an EMBL/GenBank/DDBJ whole genome shotgun (WGS) entry which is preliminary data.</text>
</comment>
<feature type="DNA-binding region" description="H-T-H motif" evidence="4">
    <location>
        <begin position="29"/>
        <end position="48"/>
    </location>
</feature>
<dbReference type="Proteomes" id="UP000221580">
    <property type="component" value="Unassembled WGS sequence"/>
</dbReference>
<evidence type="ECO:0000256" key="1">
    <source>
        <dbReference type="ARBA" id="ARBA00023015"/>
    </source>
</evidence>
<dbReference type="FunFam" id="1.10.10.60:FF:000141">
    <property type="entry name" value="TetR family transcriptional regulator"/>
    <property type="match status" value="1"/>
</dbReference>
<gene>
    <name evidence="6" type="ORF">DM05_2795</name>
</gene>
<dbReference type="Pfam" id="PF00440">
    <property type="entry name" value="TetR_N"/>
    <property type="match status" value="1"/>
</dbReference>
<dbReference type="Gene3D" id="1.10.357.10">
    <property type="entry name" value="Tetracycline Repressor, domain 2"/>
    <property type="match status" value="1"/>
</dbReference>
<dbReference type="Gene3D" id="1.10.10.60">
    <property type="entry name" value="Homeodomain-like"/>
    <property type="match status" value="1"/>
</dbReference>
<dbReference type="EMBL" id="PDJN01000001">
    <property type="protein sequence ID" value="PFG72404.1"/>
    <property type="molecule type" value="Genomic_DNA"/>
</dbReference>
<dbReference type="Pfam" id="PF14246">
    <property type="entry name" value="TetR_C_7"/>
    <property type="match status" value="1"/>
</dbReference>
<evidence type="ECO:0000313" key="7">
    <source>
        <dbReference type="Proteomes" id="UP000221580"/>
    </source>
</evidence>
<dbReference type="RefSeq" id="WP_027603540.1">
    <property type="nucleotide sequence ID" value="NZ_PDJN01000001.1"/>
</dbReference>
<keyword evidence="3" id="KW-0804">Transcription</keyword>
<evidence type="ECO:0000256" key="4">
    <source>
        <dbReference type="PROSITE-ProRule" id="PRU00335"/>
    </source>
</evidence>
<dbReference type="PANTHER" id="PTHR30055">
    <property type="entry name" value="HTH-TYPE TRANSCRIPTIONAL REGULATOR RUTR"/>
    <property type="match status" value="1"/>
</dbReference>
<evidence type="ECO:0000256" key="3">
    <source>
        <dbReference type="ARBA" id="ARBA00023163"/>
    </source>
</evidence>
<dbReference type="InterPro" id="IPR009057">
    <property type="entry name" value="Homeodomain-like_sf"/>
</dbReference>
<organism evidence="6 7">
    <name type="scientific">Pseudomonas poae</name>
    <dbReference type="NCBI Taxonomy" id="200451"/>
    <lineage>
        <taxon>Bacteria</taxon>
        <taxon>Pseudomonadati</taxon>
        <taxon>Pseudomonadota</taxon>
        <taxon>Gammaproteobacteria</taxon>
        <taxon>Pseudomonadales</taxon>
        <taxon>Pseudomonadaceae</taxon>
        <taxon>Pseudomonas</taxon>
    </lineage>
</organism>
<dbReference type="AlphaFoldDB" id="A0A7Z1GUZ4"/>
<reference evidence="6 7" key="2">
    <citation type="submission" date="2017-10" db="EMBL/GenBank/DDBJ databases">
        <title>Bacterial endophytes that colonize and modify switchgrass growth.</title>
        <authorList>
            <person name="Debolt S."/>
        </authorList>
    </citation>
    <scope>NUCLEOTIDE SEQUENCE [LARGE SCALE GENOMIC DNA]</scope>
    <source>
        <strain evidence="6 7">A2-S9</strain>
    </source>
</reference>
<feature type="domain" description="HTH tetR-type" evidence="5">
    <location>
        <begin position="6"/>
        <end position="66"/>
    </location>
</feature>
<keyword evidence="2 4" id="KW-0238">DNA-binding</keyword>
<dbReference type="GO" id="GO:0003700">
    <property type="term" value="F:DNA-binding transcription factor activity"/>
    <property type="evidence" value="ECO:0007669"/>
    <property type="project" value="TreeGrafter"/>
</dbReference>
<dbReference type="InterPro" id="IPR039536">
    <property type="entry name" value="TetR_C_Proteobacteria"/>
</dbReference>
<reference evidence="6 7" key="1">
    <citation type="submission" date="2017-09" db="EMBL/GenBank/DDBJ databases">
        <authorList>
            <person name="DeBolt S."/>
            <person name="Huntemann M."/>
            <person name="Clum A."/>
            <person name="Pillay M."/>
            <person name="Palaniappan K."/>
            <person name="Varghese N."/>
            <person name="Mikhailova N."/>
            <person name="Stamatis D."/>
            <person name="Reddy T."/>
            <person name="Daum C."/>
            <person name="Shapiro N."/>
            <person name="Ivanova N."/>
            <person name="Kyrpides N."/>
            <person name="Woyke T."/>
        </authorList>
    </citation>
    <scope>NUCLEOTIDE SEQUENCE [LARGE SCALE GENOMIC DNA]</scope>
    <source>
        <strain evidence="6 7">A2-S9</strain>
    </source>
</reference>
<evidence type="ECO:0000256" key="2">
    <source>
        <dbReference type="ARBA" id="ARBA00023125"/>
    </source>
</evidence>
<name>A0A7Z1GUZ4_9PSED</name>
<evidence type="ECO:0000259" key="5">
    <source>
        <dbReference type="PROSITE" id="PS50977"/>
    </source>
</evidence>
<dbReference type="InterPro" id="IPR036271">
    <property type="entry name" value="Tet_transcr_reg_TetR-rel_C_sf"/>
</dbReference>
<proteinExistence type="predicted"/>
<accession>A0A7Z1GUZ4</accession>
<dbReference type="SUPFAM" id="SSF48498">
    <property type="entry name" value="Tetracyclin repressor-like, C-terminal domain"/>
    <property type="match status" value="1"/>
</dbReference>
<dbReference type="InterPro" id="IPR050109">
    <property type="entry name" value="HTH-type_TetR-like_transc_reg"/>
</dbReference>
<dbReference type="PRINTS" id="PR00455">
    <property type="entry name" value="HTHTETR"/>
</dbReference>
<dbReference type="PANTHER" id="PTHR30055:SF119">
    <property type="entry name" value="NALC"/>
    <property type="match status" value="1"/>
</dbReference>
<sequence>MRVKTEAKRESIVEAAAQVFLEFGFDGASMTQIATRVGGSKGTLYGYFSSKEELFVEVMHGMAKRFLEPIFEALQKDHDDLRHALQQFGERTLAVLCLEASIQARRAIIAQSGRSDIGLRFYERGPKKGMREVASFLTRRIEAGQLRPCDPEVAACHLMALLDSETVTPCLLGVNRKPSTAHIRAAVSRALDTFLAGYALGPHSVVP</sequence>
<keyword evidence="1" id="KW-0805">Transcription regulation</keyword>
<dbReference type="PROSITE" id="PS50977">
    <property type="entry name" value="HTH_TETR_2"/>
    <property type="match status" value="1"/>
</dbReference>
<dbReference type="GO" id="GO:0000976">
    <property type="term" value="F:transcription cis-regulatory region binding"/>
    <property type="evidence" value="ECO:0007669"/>
    <property type="project" value="TreeGrafter"/>
</dbReference>
<protein>
    <submittedName>
        <fullName evidence="6">TetR family transcriptional regulator</fullName>
    </submittedName>
</protein>
<dbReference type="SUPFAM" id="SSF46689">
    <property type="entry name" value="Homeodomain-like"/>
    <property type="match status" value="1"/>
</dbReference>
<evidence type="ECO:0000313" key="6">
    <source>
        <dbReference type="EMBL" id="PFG72404.1"/>
    </source>
</evidence>